<keyword evidence="2" id="KW-1185">Reference proteome</keyword>
<protein>
    <submittedName>
        <fullName evidence="1">WD-repeat 8</fullName>
    </submittedName>
</protein>
<gene>
    <name evidence="1" type="ORF">FBEOM_10760</name>
</gene>
<organism evidence="1 2">
    <name type="scientific">Fusarium beomiforme</name>
    <dbReference type="NCBI Taxonomy" id="44412"/>
    <lineage>
        <taxon>Eukaryota</taxon>
        <taxon>Fungi</taxon>
        <taxon>Dikarya</taxon>
        <taxon>Ascomycota</taxon>
        <taxon>Pezizomycotina</taxon>
        <taxon>Sordariomycetes</taxon>
        <taxon>Hypocreomycetidae</taxon>
        <taxon>Hypocreales</taxon>
        <taxon>Nectriaceae</taxon>
        <taxon>Fusarium</taxon>
        <taxon>Fusarium burgessii species complex</taxon>
    </lineage>
</organism>
<dbReference type="PANTHER" id="PTHR16220">
    <property type="entry name" value="WD REPEAT PROTEIN 8-RELATED"/>
    <property type="match status" value="1"/>
</dbReference>
<dbReference type="Proteomes" id="UP000730481">
    <property type="component" value="Unassembled WGS sequence"/>
</dbReference>
<sequence length="511" mass="55781">MHHSRVFKASSHCVASPDGKFIATLSSQSITVRLALSLSIVHMVKLPPDLITPVTTLAWAPSSSRILVANADQIHVSSIVDSSVRATIKNPAAGGGKQTLVQFGAHDDEVFACAAFGLKFSIFDLSTSKAIEISNPKFYLPYSAPRGYSVRPQTLHFAILTRTSGRDAISIHHPKTRQVLRSWYPETADAHGLTWTPDGQWLLLWESPAHGHKLLLYTPDGQLFRSIGPSSIIGREDAELEIGIKICSISHDNSLCAIGDGSRTVGALSTQTWRAVLKLVHPTTVVPKDTIQVWQEQQNDSSYGGTSHTFLRANQMVAPPNRLIDGKIPNEVRAGCSLLAFDASSTLLVTRLDDTPTTLWIWDVAAGELRAVLMFHSVVDFQWHPNARELLLVTCQDEKYRGVSFVWDPLSEGPKPISLGAHLPNGKTIGRTRTTWINSEPDLPVLLISDAQNGVLILCSDGAPCPTPWREGAVGDRTLRSVQDLGDTVDISALMPDDTSTLDDTFSFKHV</sequence>
<reference evidence="1" key="2">
    <citation type="submission" date="2020-02" db="EMBL/GenBank/DDBJ databases">
        <title>Identification and distribution of gene clusters putatively required for synthesis of sphingolipid metabolism inhibitors in phylogenetically diverse species of the filamentous fungus Fusarium.</title>
        <authorList>
            <person name="Kim H.-S."/>
            <person name="Busman M."/>
            <person name="Brown D.W."/>
            <person name="Divon H."/>
            <person name="Uhlig S."/>
            <person name="Proctor R.H."/>
        </authorList>
    </citation>
    <scope>NUCLEOTIDE SEQUENCE</scope>
    <source>
        <strain evidence="1">NRRL 25174</strain>
    </source>
</reference>
<dbReference type="GO" id="GO:1990811">
    <property type="term" value="C:MWP complex"/>
    <property type="evidence" value="ECO:0007669"/>
    <property type="project" value="TreeGrafter"/>
</dbReference>
<name>A0A9P5DUN1_9HYPO</name>
<evidence type="ECO:0000313" key="2">
    <source>
        <dbReference type="Proteomes" id="UP000730481"/>
    </source>
</evidence>
<dbReference type="EMBL" id="PVQB02000565">
    <property type="protein sequence ID" value="KAF4335399.1"/>
    <property type="molecule type" value="Genomic_DNA"/>
</dbReference>
<accession>A0A9P5DUN1</accession>
<evidence type="ECO:0000313" key="1">
    <source>
        <dbReference type="EMBL" id="KAF4335399.1"/>
    </source>
</evidence>
<dbReference type="SUPFAM" id="SSF82171">
    <property type="entry name" value="DPP6 N-terminal domain-like"/>
    <property type="match status" value="1"/>
</dbReference>
<dbReference type="OrthoDB" id="308690at2759"/>
<comment type="caution">
    <text evidence="1">The sequence shown here is derived from an EMBL/GenBank/DDBJ whole genome shotgun (WGS) entry which is preliminary data.</text>
</comment>
<dbReference type="PANTHER" id="PTHR16220:SF0">
    <property type="entry name" value="WD REPEAT-CONTAINING PROTEIN WRAP73"/>
    <property type="match status" value="1"/>
</dbReference>
<dbReference type="InterPro" id="IPR015943">
    <property type="entry name" value="WD40/YVTN_repeat-like_dom_sf"/>
</dbReference>
<dbReference type="AlphaFoldDB" id="A0A9P5DUN1"/>
<proteinExistence type="predicted"/>
<dbReference type="Gene3D" id="2.130.10.10">
    <property type="entry name" value="YVTN repeat-like/Quinoprotein amine dehydrogenase"/>
    <property type="match status" value="2"/>
</dbReference>
<reference evidence="1" key="1">
    <citation type="journal article" date="2017" name="Mycologia">
        <title>Fusarium algeriense, sp. nov., a novel toxigenic crown rot pathogen of durum wheat from Algeria is nested in the Fusarium burgessii species complex.</title>
        <authorList>
            <person name="Laraba I."/>
            <person name="Keddad A."/>
            <person name="Boureghda H."/>
            <person name="Abdallah N."/>
            <person name="Vaughan M.M."/>
            <person name="Proctor R.H."/>
            <person name="Busman M."/>
            <person name="O'Donnell K."/>
        </authorList>
    </citation>
    <scope>NUCLEOTIDE SEQUENCE</scope>
    <source>
        <strain evidence="1">NRRL 25174</strain>
    </source>
</reference>
<dbReference type="GO" id="GO:0005815">
    <property type="term" value="C:microtubule organizing center"/>
    <property type="evidence" value="ECO:0007669"/>
    <property type="project" value="TreeGrafter"/>
</dbReference>
<dbReference type="InterPro" id="IPR052778">
    <property type="entry name" value="Centrosome-WD_assoc"/>
</dbReference>
<dbReference type="GO" id="GO:1990810">
    <property type="term" value="P:microtubule anchoring at mitotic spindle pole body"/>
    <property type="evidence" value="ECO:0007669"/>
    <property type="project" value="TreeGrafter"/>
</dbReference>